<reference evidence="1 2" key="1">
    <citation type="journal article" date="2023" name="Int. J. Syst. Evol. Microbiol.">
        <title>Methylocystis iwaonis sp. nov., a type II methane-oxidizing bacterium from surface soil of a rice paddy field in Japan, and emended description of the genus Methylocystis (ex Whittenbury et al. 1970) Bowman et al. 1993.</title>
        <authorList>
            <person name="Kaise H."/>
            <person name="Sawadogo J.B."/>
            <person name="Alam M.S."/>
            <person name="Ueno C."/>
            <person name="Dianou D."/>
            <person name="Shinjo R."/>
            <person name="Asakawa S."/>
        </authorList>
    </citation>
    <scope>NUCLEOTIDE SEQUENCE [LARGE SCALE GENOMIC DNA]</scope>
    <source>
        <strain evidence="1 2">SS37A-Re</strain>
    </source>
</reference>
<gene>
    <name evidence="1" type="ORF">SS37A_11730</name>
</gene>
<proteinExistence type="predicted"/>
<evidence type="ECO:0000313" key="2">
    <source>
        <dbReference type="Proteomes" id="UP001317629"/>
    </source>
</evidence>
<dbReference type="RefSeq" id="WP_202073865.1">
    <property type="nucleotide sequence ID" value="NZ_AP027142.1"/>
</dbReference>
<keyword evidence="2" id="KW-1185">Reference proteome</keyword>
<sequence>MPLEHIDSEIVREDNGFSFSMRIRGAQQTVRVFISDDALEGDSALPDDDELRGQLDADRAALEAVASEKYARGQVAADGVVAITLSDVVKFID</sequence>
<dbReference type="Proteomes" id="UP001317629">
    <property type="component" value="Chromosome"/>
</dbReference>
<name>A0ABN6VDC8_9HYPH</name>
<organism evidence="1 2">
    <name type="scientific">Methylocystis iwaonis</name>
    <dbReference type="NCBI Taxonomy" id="2885079"/>
    <lineage>
        <taxon>Bacteria</taxon>
        <taxon>Pseudomonadati</taxon>
        <taxon>Pseudomonadota</taxon>
        <taxon>Alphaproteobacteria</taxon>
        <taxon>Hyphomicrobiales</taxon>
        <taxon>Methylocystaceae</taxon>
        <taxon>Methylocystis</taxon>
    </lineage>
</organism>
<accession>A0ABN6VDC8</accession>
<evidence type="ECO:0008006" key="3">
    <source>
        <dbReference type="Google" id="ProtNLM"/>
    </source>
</evidence>
<dbReference type="EMBL" id="AP027142">
    <property type="protein sequence ID" value="BDV33644.1"/>
    <property type="molecule type" value="Genomic_DNA"/>
</dbReference>
<protein>
    <recommendedName>
        <fullName evidence="3">DUF1488 family protein</fullName>
    </recommendedName>
</protein>
<evidence type="ECO:0000313" key="1">
    <source>
        <dbReference type="EMBL" id="BDV33644.1"/>
    </source>
</evidence>